<dbReference type="RefSeq" id="XP_004830934.1">
    <property type="nucleotide sequence ID" value="XM_004830877.1"/>
</dbReference>
<keyword evidence="3" id="KW-1185">Reference proteome</keyword>
<dbReference type="KEGG" id="beq:BEWA_006770"/>
<dbReference type="Gene3D" id="3.40.50.1910">
    <property type="match status" value="2"/>
</dbReference>
<accession>L0B183</accession>
<dbReference type="GeneID" id="15805466"/>
<dbReference type="PANTHER" id="PTHR11679">
    <property type="entry name" value="VESICLE PROTEIN SORTING-ASSOCIATED"/>
    <property type="match status" value="1"/>
</dbReference>
<dbReference type="InterPro" id="IPR027482">
    <property type="entry name" value="Sec1-like_dom2"/>
</dbReference>
<dbReference type="Gene3D" id="1.25.40.850">
    <property type="match status" value="1"/>
</dbReference>
<proteinExistence type="inferred from homology"/>
<dbReference type="InterPro" id="IPR001619">
    <property type="entry name" value="Sec1-like"/>
</dbReference>
<evidence type="ECO:0000313" key="3">
    <source>
        <dbReference type="Proteomes" id="UP000031512"/>
    </source>
</evidence>
<evidence type="ECO:0000313" key="2">
    <source>
        <dbReference type="EMBL" id="AFZ81268.1"/>
    </source>
</evidence>
<dbReference type="Proteomes" id="UP000031512">
    <property type="component" value="Chromosome 3"/>
</dbReference>
<evidence type="ECO:0000256" key="1">
    <source>
        <dbReference type="ARBA" id="ARBA00009884"/>
    </source>
</evidence>
<reference evidence="2 3" key="1">
    <citation type="journal article" date="2012" name="BMC Genomics">
        <title>Comparative genomic analysis and phylogenetic position of Theileria equi.</title>
        <authorList>
            <person name="Kappmeyer L.S."/>
            <person name="Thiagarajan M."/>
            <person name="Herndon D.R."/>
            <person name="Ramsay J.D."/>
            <person name="Caler E."/>
            <person name="Djikeng A."/>
            <person name="Gillespie J.J."/>
            <person name="Lau A.O."/>
            <person name="Roalson E.H."/>
            <person name="Silva J.C."/>
            <person name="Silva M.G."/>
            <person name="Suarez C.E."/>
            <person name="Ueti M.W."/>
            <person name="Nene V.M."/>
            <person name="Mealey R.H."/>
            <person name="Knowles D.P."/>
            <person name="Brayton K.A."/>
        </authorList>
    </citation>
    <scope>NUCLEOTIDE SEQUENCE [LARGE SCALE GENOMIC DNA]</scope>
    <source>
        <strain evidence="2 3">WA</strain>
    </source>
</reference>
<dbReference type="EMBL" id="CP001670">
    <property type="protein sequence ID" value="AFZ81268.1"/>
    <property type="molecule type" value="Genomic_DNA"/>
</dbReference>
<name>L0B183_THEEQ</name>
<organism evidence="2 3">
    <name type="scientific">Theileria equi strain WA</name>
    <dbReference type="NCBI Taxonomy" id="1537102"/>
    <lineage>
        <taxon>Eukaryota</taxon>
        <taxon>Sar</taxon>
        <taxon>Alveolata</taxon>
        <taxon>Apicomplexa</taxon>
        <taxon>Aconoidasida</taxon>
        <taxon>Piroplasmida</taxon>
        <taxon>Theileriidae</taxon>
        <taxon>Theileria</taxon>
    </lineage>
</organism>
<dbReference type="eggNOG" id="KOG1302">
    <property type="taxonomic scope" value="Eukaryota"/>
</dbReference>
<dbReference type="InterPro" id="IPR043155">
    <property type="entry name" value="VPS33_dom3b"/>
</dbReference>
<dbReference type="OrthoDB" id="10262287at2759"/>
<protein>
    <submittedName>
        <fullName evidence="2">Uncharacterized protein</fullName>
    </submittedName>
</protein>
<dbReference type="AlphaFoldDB" id="L0B183"/>
<dbReference type="VEuPathDB" id="PiroplasmaDB:BEWA_006770"/>
<comment type="similarity">
    <text evidence="1">Belongs to the STXBP/unc-18/SEC1 family.</text>
</comment>
<dbReference type="SUPFAM" id="SSF56815">
    <property type="entry name" value="Sec1/munc18-like (SM) proteins"/>
    <property type="match status" value="1"/>
</dbReference>
<dbReference type="Pfam" id="PF00995">
    <property type="entry name" value="Sec1"/>
    <property type="match status" value="1"/>
</dbReference>
<dbReference type="STRING" id="1537102.L0B183"/>
<gene>
    <name evidence="2" type="ORF">BEWA_006770</name>
</gene>
<dbReference type="InterPro" id="IPR036045">
    <property type="entry name" value="Sec1-like_sf"/>
</dbReference>
<sequence length="724" mass="82029">MELLDSVAKDAKCEFFKVFAHVISSIGKHAENQSPKSARSPVRQDDSNDFSYEAVSDDADELLLSDFEAYSKLICKGIAGNKITLICSNDVYDLVHSLFDKKVLELGFLNIYRMKALMGKQNKGFTDDYLLSNTNEVYMIRPTFKDSHDLSSILQTRHNDINRVICLPEVSEMYPEMLNRMLGSNFTVVRYEQNTQRMNNLVELYQSAIHMIPIDGILSMVMSNGFLEFYLEGDPTTAWFFAKAVEYLQNKHLGGAIPQVIGLGTLSKYVTELLVKTRREAASDLIVGNTDSLYGECSFIPFKFPEELQSRPLVNKGTFEDNRILLGNSSTIKSSIIIDRKVDLITPMCTNFTYEGFLDSVFGINDNTVNVDVGILDGKLVSQLDLVNEFYKPKDKYANINKKAIPLNTQLYSDIRWLGFIKAADYLKDRALKINKGYDSSNLQTIGEMGEFVKKFKSLQQENIVLYTHYNIMEYLKSFVRSDRFQLIQNLEDGILHGSVDHKQGDSKLNISKLWAKKTDDPFISLLIDLIFWNTEISHVYRLLILLSQTNDGIKQDDFNIIKKAIISQYGFEHLYKIQKFLKCGLIKVVNTVNTLRWPKLFDKFNLLVSPEYASSDYSNVFGGYAPLSVRIAQLLNITNDLKPLQSEFALLNSPIVSIQQMNLLPEIQQTKDSEAAPSACLVSFIGGITMGEIVALSLLNSSNKSHYTVLTTHIINSNHLIDL</sequence>
<dbReference type="GO" id="GO:0016192">
    <property type="term" value="P:vesicle-mediated transport"/>
    <property type="evidence" value="ECO:0007669"/>
    <property type="project" value="InterPro"/>
</dbReference>